<feature type="compositionally biased region" description="Low complexity" evidence="1">
    <location>
        <begin position="18"/>
        <end position="28"/>
    </location>
</feature>
<feature type="region of interest" description="Disordered" evidence="1">
    <location>
        <begin position="151"/>
        <end position="299"/>
    </location>
</feature>
<organism evidence="2 3">
    <name type="scientific">Olpidium bornovanus</name>
    <dbReference type="NCBI Taxonomy" id="278681"/>
    <lineage>
        <taxon>Eukaryota</taxon>
        <taxon>Fungi</taxon>
        <taxon>Fungi incertae sedis</taxon>
        <taxon>Olpidiomycota</taxon>
        <taxon>Olpidiomycotina</taxon>
        <taxon>Olpidiomycetes</taxon>
        <taxon>Olpidiales</taxon>
        <taxon>Olpidiaceae</taxon>
        <taxon>Olpidium</taxon>
    </lineage>
</organism>
<keyword evidence="3" id="KW-1185">Reference proteome</keyword>
<feature type="compositionally biased region" description="Low complexity" evidence="1">
    <location>
        <begin position="273"/>
        <end position="285"/>
    </location>
</feature>
<feature type="compositionally biased region" description="Low complexity" evidence="1">
    <location>
        <begin position="245"/>
        <end position="255"/>
    </location>
</feature>
<feature type="compositionally biased region" description="Pro residues" evidence="1">
    <location>
        <begin position="256"/>
        <end position="267"/>
    </location>
</feature>
<comment type="caution">
    <text evidence="2">The sequence shown here is derived from an EMBL/GenBank/DDBJ whole genome shotgun (WGS) entry which is preliminary data.</text>
</comment>
<sequence length="299" mass="29064">MDQPATPPLGAGREEEQQQQQQQQPQPQPQQQRFCNLRCAPGHDCVLFAAGSFRCLRAALRGSLPAGANCRDPPQTDYSVGPGELRCAQGLTCLEGYCQYPCPPCAGAGAAAAEAFPGREPAPGGGGCCGSRADCGGGAAWTCTSAVCAPPWTPGAPRPTTSAEPERGGAGGGKPAGPPGAPPADGASDPAAAPGGPGPGPGCPGPAAGDPPGSRARTGERDDEPPATLAAIITAGGPASGPRDSSAASLGAGPLPGHPGPELPPKLVPRTVAGAAAAPSERGAATVGSPHQVRSGAAV</sequence>
<proteinExistence type="predicted"/>
<dbReference type="EMBL" id="JAEFCI010012680">
    <property type="protein sequence ID" value="KAG5455854.1"/>
    <property type="molecule type" value="Genomic_DNA"/>
</dbReference>
<evidence type="ECO:0000313" key="2">
    <source>
        <dbReference type="EMBL" id="KAG5455854.1"/>
    </source>
</evidence>
<name>A0A8H7ZMK9_9FUNG</name>
<evidence type="ECO:0000256" key="1">
    <source>
        <dbReference type="SAM" id="MobiDB-lite"/>
    </source>
</evidence>
<dbReference type="AlphaFoldDB" id="A0A8H7ZMK9"/>
<feature type="compositionally biased region" description="Low complexity" evidence="1">
    <location>
        <begin position="183"/>
        <end position="194"/>
    </location>
</feature>
<feature type="region of interest" description="Disordered" evidence="1">
    <location>
        <begin position="1"/>
        <end position="28"/>
    </location>
</feature>
<reference evidence="2 3" key="1">
    <citation type="journal article" name="Sci. Rep.">
        <title>Genome-scale phylogenetic analyses confirm Olpidium as the closest living zoosporic fungus to the non-flagellated, terrestrial fungi.</title>
        <authorList>
            <person name="Chang Y."/>
            <person name="Rochon D."/>
            <person name="Sekimoto S."/>
            <person name="Wang Y."/>
            <person name="Chovatia M."/>
            <person name="Sandor L."/>
            <person name="Salamov A."/>
            <person name="Grigoriev I.V."/>
            <person name="Stajich J.E."/>
            <person name="Spatafora J.W."/>
        </authorList>
    </citation>
    <scope>NUCLEOTIDE SEQUENCE [LARGE SCALE GENOMIC DNA]</scope>
    <source>
        <strain evidence="2">S191</strain>
    </source>
</reference>
<evidence type="ECO:0000313" key="3">
    <source>
        <dbReference type="Proteomes" id="UP000673691"/>
    </source>
</evidence>
<accession>A0A8H7ZMK9</accession>
<dbReference type="Proteomes" id="UP000673691">
    <property type="component" value="Unassembled WGS sequence"/>
</dbReference>
<protein>
    <submittedName>
        <fullName evidence="2">Uncharacterized protein</fullName>
    </submittedName>
</protein>
<gene>
    <name evidence="2" type="ORF">BJ554DRAFT_4577</name>
</gene>